<keyword evidence="4" id="KW-0576">Peroxisome</keyword>
<dbReference type="Pfam" id="PF00501">
    <property type="entry name" value="AMP-binding"/>
    <property type="match status" value="1"/>
</dbReference>
<feature type="non-terminal residue" evidence="6">
    <location>
        <position position="1"/>
    </location>
</feature>
<dbReference type="Proteomes" id="UP000708208">
    <property type="component" value="Unassembled WGS sequence"/>
</dbReference>
<evidence type="ECO:0000259" key="5">
    <source>
        <dbReference type="Pfam" id="PF00501"/>
    </source>
</evidence>
<organism evidence="6 7">
    <name type="scientific">Allacma fusca</name>
    <dbReference type="NCBI Taxonomy" id="39272"/>
    <lineage>
        <taxon>Eukaryota</taxon>
        <taxon>Metazoa</taxon>
        <taxon>Ecdysozoa</taxon>
        <taxon>Arthropoda</taxon>
        <taxon>Hexapoda</taxon>
        <taxon>Collembola</taxon>
        <taxon>Symphypleona</taxon>
        <taxon>Sminthuridae</taxon>
        <taxon>Allacma</taxon>
    </lineage>
</organism>
<accession>A0A8J2P2W2</accession>
<evidence type="ECO:0000256" key="3">
    <source>
        <dbReference type="ARBA" id="ARBA00022598"/>
    </source>
</evidence>
<dbReference type="OrthoDB" id="10253869at2759"/>
<dbReference type="PANTHER" id="PTHR24096">
    <property type="entry name" value="LONG-CHAIN-FATTY-ACID--COA LIGASE"/>
    <property type="match status" value="1"/>
</dbReference>
<evidence type="ECO:0000256" key="1">
    <source>
        <dbReference type="ARBA" id="ARBA00004275"/>
    </source>
</evidence>
<feature type="non-terminal residue" evidence="6">
    <location>
        <position position="282"/>
    </location>
</feature>
<comment type="caution">
    <text evidence="6">The sequence shown here is derived from an EMBL/GenBank/DDBJ whole genome shotgun (WGS) entry which is preliminary data.</text>
</comment>
<dbReference type="EMBL" id="CAJVCH010308005">
    <property type="protein sequence ID" value="CAG7785951.1"/>
    <property type="molecule type" value="Genomic_DNA"/>
</dbReference>
<comment type="subcellular location">
    <subcellularLocation>
        <location evidence="1">Peroxisome</location>
    </subcellularLocation>
</comment>
<evidence type="ECO:0000256" key="2">
    <source>
        <dbReference type="ARBA" id="ARBA00006432"/>
    </source>
</evidence>
<sequence length="282" mass="31514">DIVINVSHDGANLHVFFIGVWLAGGIIQCVYPEDIQTALTELVVSSKPKYILCDLKDADACQTALRVSGDENSAQLITFGEAEEKFISVKEIFLRKNEYLYDPSVVRLSRKDVALLLPTSGTTGKNKSVVYTHETLLRNIILFENFPFTDDPTSPTLLTGKQTHFTGSVCPLAFFAAGRYLLMMQEVSQENILRTVEKYNVRSIFSFPSYLTGLVEHPSSYKYNLRSLRFAFTGGMVVGPMFFQCLEALKLESIVTIYGMTEVGFLTANVEWQEIDGKITAT</sequence>
<dbReference type="InterPro" id="IPR000873">
    <property type="entry name" value="AMP-dep_synth/lig_dom"/>
</dbReference>
<proteinExistence type="inferred from homology"/>
<dbReference type="GO" id="GO:0005777">
    <property type="term" value="C:peroxisome"/>
    <property type="evidence" value="ECO:0007669"/>
    <property type="project" value="UniProtKB-SubCell"/>
</dbReference>
<keyword evidence="7" id="KW-1185">Reference proteome</keyword>
<evidence type="ECO:0000313" key="6">
    <source>
        <dbReference type="EMBL" id="CAG7785951.1"/>
    </source>
</evidence>
<dbReference type="PANTHER" id="PTHR24096:SF149">
    <property type="entry name" value="AMP-BINDING DOMAIN-CONTAINING PROTEIN-RELATED"/>
    <property type="match status" value="1"/>
</dbReference>
<keyword evidence="3" id="KW-0436">Ligase</keyword>
<evidence type="ECO:0000256" key="4">
    <source>
        <dbReference type="ARBA" id="ARBA00023140"/>
    </source>
</evidence>
<reference evidence="6" key="1">
    <citation type="submission" date="2021-06" db="EMBL/GenBank/DDBJ databases">
        <authorList>
            <person name="Hodson N. C."/>
            <person name="Mongue J. A."/>
            <person name="Jaron S. K."/>
        </authorList>
    </citation>
    <scope>NUCLEOTIDE SEQUENCE</scope>
</reference>
<evidence type="ECO:0000313" key="7">
    <source>
        <dbReference type="Proteomes" id="UP000708208"/>
    </source>
</evidence>
<name>A0A8J2P2W2_9HEXA</name>
<feature type="domain" description="AMP-dependent synthetase/ligase" evidence="5">
    <location>
        <begin position="7"/>
        <end position="269"/>
    </location>
</feature>
<protein>
    <recommendedName>
        <fullName evidence="5">AMP-dependent synthetase/ligase domain-containing protein</fullName>
    </recommendedName>
</protein>
<comment type="similarity">
    <text evidence="2">Belongs to the ATP-dependent AMP-binding enzyme family.</text>
</comment>
<dbReference type="GO" id="GO:0016405">
    <property type="term" value="F:CoA-ligase activity"/>
    <property type="evidence" value="ECO:0007669"/>
    <property type="project" value="TreeGrafter"/>
</dbReference>
<gene>
    <name evidence="6" type="ORF">AFUS01_LOCUS24546</name>
</gene>
<dbReference type="AlphaFoldDB" id="A0A8J2P2W2"/>